<evidence type="ECO:0000259" key="1">
    <source>
        <dbReference type="Pfam" id="PF03551"/>
    </source>
</evidence>
<keyword evidence="3" id="KW-1185">Reference proteome</keyword>
<proteinExistence type="predicted"/>
<organism evidence="2 3">
    <name type="scientific">Gemmatirosa kalamazoonensis</name>
    <dbReference type="NCBI Taxonomy" id="861299"/>
    <lineage>
        <taxon>Bacteria</taxon>
        <taxon>Pseudomonadati</taxon>
        <taxon>Gemmatimonadota</taxon>
        <taxon>Gemmatimonadia</taxon>
        <taxon>Gemmatimonadales</taxon>
        <taxon>Gemmatimonadaceae</taxon>
        <taxon>Gemmatirosa</taxon>
    </lineage>
</organism>
<dbReference type="EMBL" id="CP007128">
    <property type="protein sequence ID" value="AHG88176.1"/>
    <property type="molecule type" value="Genomic_DNA"/>
</dbReference>
<feature type="domain" description="Transcription regulator PadR N-terminal" evidence="1">
    <location>
        <begin position="21"/>
        <end position="94"/>
    </location>
</feature>
<dbReference type="NCBIfam" id="TIGR03433">
    <property type="entry name" value="padR_acidobact"/>
    <property type="match status" value="1"/>
</dbReference>
<dbReference type="eggNOG" id="COG1695">
    <property type="taxonomic scope" value="Bacteria"/>
</dbReference>
<dbReference type="InterPro" id="IPR005149">
    <property type="entry name" value="Tscrpt_reg_PadR_N"/>
</dbReference>
<dbReference type="SUPFAM" id="SSF46785">
    <property type="entry name" value="Winged helix' DNA-binding domain"/>
    <property type="match status" value="1"/>
</dbReference>
<dbReference type="InterPro" id="IPR036388">
    <property type="entry name" value="WH-like_DNA-bd_sf"/>
</dbReference>
<name>W0RBK8_9BACT</name>
<dbReference type="RefSeq" id="WP_025409722.1">
    <property type="nucleotide sequence ID" value="NZ_CP007128.1"/>
</dbReference>
<evidence type="ECO:0000313" key="3">
    <source>
        <dbReference type="Proteomes" id="UP000019151"/>
    </source>
</evidence>
<dbReference type="InterPro" id="IPR017799">
    <property type="entry name" value="Tscrpt_reg_PadR_acidobac-type"/>
</dbReference>
<dbReference type="OrthoDB" id="121167at2"/>
<dbReference type="InParanoid" id="W0RBK8"/>
<dbReference type="KEGG" id="gba:J421_0639"/>
<dbReference type="AlphaFoldDB" id="W0RBK8"/>
<dbReference type="HOGENOM" id="CLU_063440_3_3_0"/>
<sequence>MTPLPPSPPSDVLRGTLDLLVLKTLTLEPMHGWGISQRIQQFSEGVLDVNQGSLYPALQRLEQKGWIDSRWHTTENNRRAKYYSLTAAGRRALGAETDSWRRYVAAVDMILRIV</sequence>
<dbReference type="InterPro" id="IPR036390">
    <property type="entry name" value="WH_DNA-bd_sf"/>
</dbReference>
<dbReference type="PANTHER" id="PTHR33169">
    <property type="entry name" value="PADR-FAMILY TRANSCRIPTIONAL REGULATOR"/>
    <property type="match status" value="1"/>
</dbReference>
<gene>
    <name evidence="2" type="ORF">J421_0639</name>
</gene>
<dbReference type="InterPro" id="IPR052509">
    <property type="entry name" value="Metal_resp_DNA-bind_regulator"/>
</dbReference>
<accession>W0RBK8</accession>
<reference evidence="2 3" key="1">
    <citation type="journal article" date="2014" name="Genome Announc.">
        <title>Genome Sequence and Methylome of Soil Bacterium Gemmatirosa kalamazoonensis KBS708T, a Member of the Rarely Cultivated Gemmatimonadetes Phylum.</title>
        <authorList>
            <person name="Debruyn J.M."/>
            <person name="Radosevich M."/>
            <person name="Wommack K.E."/>
            <person name="Polson S.W."/>
            <person name="Hauser L.J."/>
            <person name="Fawaz M.N."/>
            <person name="Korlach J."/>
            <person name="Tsai Y.C."/>
        </authorList>
    </citation>
    <scope>NUCLEOTIDE SEQUENCE [LARGE SCALE GENOMIC DNA]</scope>
    <source>
        <strain evidence="2 3">KBS708</strain>
    </source>
</reference>
<dbReference type="Gene3D" id="1.10.10.10">
    <property type="entry name" value="Winged helix-like DNA-binding domain superfamily/Winged helix DNA-binding domain"/>
    <property type="match status" value="1"/>
</dbReference>
<dbReference type="Pfam" id="PF03551">
    <property type="entry name" value="PadR"/>
    <property type="match status" value="1"/>
</dbReference>
<protein>
    <submittedName>
        <fullName evidence="2">Transcriptional regulator, PadR-family</fullName>
    </submittedName>
</protein>
<dbReference type="Proteomes" id="UP000019151">
    <property type="component" value="Chromosome"/>
</dbReference>
<dbReference type="PANTHER" id="PTHR33169:SF14">
    <property type="entry name" value="TRANSCRIPTIONAL REGULATOR RV3488"/>
    <property type="match status" value="1"/>
</dbReference>
<dbReference type="STRING" id="861299.J421_0639"/>
<evidence type="ECO:0000313" key="2">
    <source>
        <dbReference type="EMBL" id="AHG88176.1"/>
    </source>
</evidence>